<evidence type="ECO:0000313" key="1">
    <source>
        <dbReference type="EMBL" id="SEA39814.1"/>
    </source>
</evidence>
<dbReference type="AlphaFoldDB" id="A0A1H4AVD2"/>
<name>A0A1H4AVD2_9BACT</name>
<evidence type="ECO:0008006" key="3">
    <source>
        <dbReference type="Google" id="ProtNLM"/>
    </source>
</evidence>
<organism evidence="1 2">
    <name type="scientific">Chitinophaga terrae</name>
    <name type="common">ex Kim and Jung 2007</name>
    <dbReference type="NCBI Taxonomy" id="408074"/>
    <lineage>
        <taxon>Bacteria</taxon>
        <taxon>Pseudomonadati</taxon>
        <taxon>Bacteroidota</taxon>
        <taxon>Chitinophagia</taxon>
        <taxon>Chitinophagales</taxon>
        <taxon>Chitinophagaceae</taxon>
        <taxon>Chitinophaga</taxon>
    </lineage>
</organism>
<gene>
    <name evidence="1" type="ORF">SAMN05660909_01788</name>
</gene>
<dbReference type="PROSITE" id="PS51257">
    <property type="entry name" value="PROKAR_LIPOPROTEIN"/>
    <property type="match status" value="1"/>
</dbReference>
<dbReference type="STRING" id="408074.SAMN05660909_01788"/>
<protein>
    <recommendedName>
        <fullName evidence="3">DUF4397 domain-containing protein</fullName>
    </recommendedName>
</protein>
<dbReference type="EMBL" id="FNRL01000006">
    <property type="protein sequence ID" value="SEA39814.1"/>
    <property type="molecule type" value="Genomic_DNA"/>
</dbReference>
<dbReference type="RefSeq" id="WP_089760770.1">
    <property type="nucleotide sequence ID" value="NZ_BKAT01000009.1"/>
</dbReference>
<dbReference type="OrthoDB" id="751045at2"/>
<accession>A0A1H4AVD2</accession>
<evidence type="ECO:0000313" key="2">
    <source>
        <dbReference type="Proteomes" id="UP000199656"/>
    </source>
</evidence>
<keyword evidence="2" id="KW-1185">Reference proteome</keyword>
<sequence>MKKQSFIYTFLLATTLMASCGKESVPPKESASLNIMNAVVGSGYIATNFKGSLPYDFYRTILLQYGDTNAVTRRYNYSGMQPLWIYNYPDTTAKDAPLLKLDLDLPVGSIHSLYVTGTVAQPEAMFVEEHLPYHPAGDSTTSIRFINLSPGSKPVKVVLKGKSTPEAASVAYKTMSDFITYPVHTYNENYVFEFRDAASDALITTYTANGIHYPAPSPLPHPWLYQNRALALIGVPGGTGNQQQKVLVVKY</sequence>
<dbReference type="Proteomes" id="UP000199656">
    <property type="component" value="Unassembled WGS sequence"/>
</dbReference>
<reference evidence="2" key="1">
    <citation type="submission" date="2016-10" db="EMBL/GenBank/DDBJ databases">
        <authorList>
            <person name="Varghese N."/>
            <person name="Submissions S."/>
        </authorList>
    </citation>
    <scope>NUCLEOTIDE SEQUENCE [LARGE SCALE GENOMIC DNA]</scope>
    <source>
        <strain evidence="2">DSM 23920</strain>
    </source>
</reference>
<proteinExistence type="predicted"/>